<evidence type="ECO:0000313" key="4">
    <source>
        <dbReference type="Proteomes" id="UP000239485"/>
    </source>
</evidence>
<name>A0A2S6IFA4_9ACTN</name>
<dbReference type="RefSeq" id="WP_104434236.1">
    <property type="nucleotide sequence ID" value="NZ_PTJD01000012.1"/>
</dbReference>
<reference evidence="3 4" key="1">
    <citation type="submission" date="2018-02" db="EMBL/GenBank/DDBJ databases">
        <title>Genomic Encyclopedia of Archaeal and Bacterial Type Strains, Phase II (KMG-II): from individual species to whole genera.</title>
        <authorList>
            <person name="Goeker M."/>
        </authorList>
    </citation>
    <scope>NUCLEOTIDE SEQUENCE [LARGE SCALE GENOMIC DNA]</scope>
    <source>
        <strain evidence="3 4">DSM 22857</strain>
    </source>
</reference>
<sequence length="144" mass="14524">MPAHSSPPRPGSARRRPTSRLLVPLATLLLGGVVGAVAVTVLQDDGDGGPAQVSTPAESPGGAADGAASPVAPRSSTPESLLVPQSCLDLAAMSLETLDLAERTAGAIGSMSARDLVPVVDRLEELDPQLRERVASCRDGAGTP</sequence>
<feature type="compositionally biased region" description="Low complexity" evidence="1">
    <location>
        <begin position="56"/>
        <end position="73"/>
    </location>
</feature>
<keyword evidence="2" id="KW-0472">Membrane</keyword>
<evidence type="ECO:0000256" key="2">
    <source>
        <dbReference type="SAM" id="Phobius"/>
    </source>
</evidence>
<proteinExistence type="predicted"/>
<keyword evidence="4" id="KW-1185">Reference proteome</keyword>
<comment type="caution">
    <text evidence="3">The sequence shown here is derived from an EMBL/GenBank/DDBJ whole genome shotgun (WGS) entry which is preliminary data.</text>
</comment>
<keyword evidence="2" id="KW-1133">Transmembrane helix</keyword>
<protein>
    <submittedName>
        <fullName evidence="3">Uncharacterized protein</fullName>
    </submittedName>
</protein>
<dbReference type="Proteomes" id="UP000239485">
    <property type="component" value="Unassembled WGS sequence"/>
</dbReference>
<organism evidence="3 4">
    <name type="scientific">Kineococcus xinjiangensis</name>
    <dbReference type="NCBI Taxonomy" id="512762"/>
    <lineage>
        <taxon>Bacteria</taxon>
        <taxon>Bacillati</taxon>
        <taxon>Actinomycetota</taxon>
        <taxon>Actinomycetes</taxon>
        <taxon>Kineosporiales</taxon>
        <taxon>Kineosporiaceae</taxon>
        <taxon>Kineococcus</taxon>
    </lineage>
</organism>
<dbReference type="EMBL" id="PTJD01000012">
    <property type="protein sequence ID" value="PPK92877.1"/>
    <property type="molecule type" value="Genomic_DNA"/>
</dbReference>
<evidence type="ECO:0000313" key="3">
    <source>
        <dbReference type="EMBL" id="PPK92877.1"/>
    </source>
</evidence>
<feature type="region of interest" description="Disordered" evidence="1">
    <location>
        <begin position="43"/>
        <end position="80"/>
    </location>
</feature>
<keyword evidence="2" id="KW-0812">Transmembrane</keyword>
<dbReference type="AlphaFoldDB" id="A0A2S6IFA4"/>
<feature type="transmembrane region" description="Helical" evidence="2">
    <location>
        <begin position="21"/>
        <end position="42"/>
    </location>
</feature>
<accession>A0A2S6IFA4</accession>
<evidence type="ECO:0000256" key="1">
    <source>
        <dbReference type="SAM" id="MobiDB-lite"/>
    </source>
</evidence>
<gene>
    <name evidence="3" type="ORF">CLV92_11250</name>
</gene>